<feature type="domain" description="PpiC" evidence="9">
    <location>
        <begin position="150"/>
        <end position="271"/>
    </location>
</feature>
<protein>
    <recommendedName>
        <fullName evidence="2">peptidylprolyl isomerase</fullName>
        <ecNumber evidence="2">5.2.1.8</ecNumber>
    </recommendedName>
</protein>
<keyword evidence="7" id="KW-1133">Transmembrane helix</keyword>
<dbReference type="Proteomes" id="UP001589747">
    <property type="component" value="Unassembled WGS sequence"/>
</dbReference>
<dbReference type="InterPro" id="IPR027304">
    <property type="entry name" value="Trigger_fact/SurA_dom_sf"/>
</dbReference>
<keyword evidence="7" id="KW-0812">Transmembrane</keyword>
<dbReference type="RefSeq" id="WP_377488050.1">
    <property type="nucleotide sequence ID" value="NZ_JBHMDO010000001.1"/>
</dbReference>
<dbReference type="InterPro" id="IPR023058">
    <property type="entry name" value="PPIase_PpiC_CS"/>
</dbReference>
<dbReference type="SUPFAM" id="SSF109998">
    <property type="entry name" value="Triger factor/SurA peptide-binding domain-like"/>
    <property type="match status" value="1"/>
</dbReference>
<feature type="domain" description="HTH araC/xylS-type" evidence="8">
    <location>
        <begin position="118"/>
        <end position="143"/>
    </location>
</feature>
<evidence type="ECO:0000256" key="6">
    <source>
        <dbReference type="PROSITE-ProRule" id="PRU00278"/>
    </source>
</evidence>
<feature type="transmembrane region" description="Helical" evidence="7">
    <location>
        <begin position="12"/>
        <end position="31"/>
    </location>
</feature>
<dbReference type="EC" id="5.2.1.8" evidence="2"/>
<proteinExistence type="predicted"/>
<keyword evidence="7" id="KW-0472">Membrane</keyword>
<accession>A0ABV5KGP4</accession>
<evidence type="ECO:0000256" key="7">
    <source>
        <dbReference type="SAM" id="Phobius"/>
    </source>
</evidence>
<dbReference type="PROSITE" id="PS01124">
    <property type="entry name" value="HTH_ARAC_FAMILY_2"/>
    <property type="match status" value="1"/>
</dbReference>
<comment type="catalytic activity">
    <reaction evidence="1">
        <text>[protein]-peptidylproline (omega=180) = [protein]-peptidylproline (omega=0)</text>
        <dbReference type="Rhea" id="RHEA:16237"/>
        <dbReference type="Rhea" id="RHEA-COMP:10747"/>
        <dbReference type="Rhea" id="RHEA-COMP:10748"/>
        <dbReference type="ChEBI" id="CHEBI:83833"/>
        <dbReference type="ChEBI" id="CHEBI:83834"/>
        <dbReference type="EC" id="5.2.1.8"/>
    </reaction>
</comment>
<dbReference type="Pfam" id="PF00639">
    <property type="entry name" value="Rotamase"/>
    <property type="match status" value="1"/>
</dbReference>
<dbReference type="PANTHER" id="PTHR47245">
    <property type="entry name" value="PEPTIDYLPROLYL ISOMERASE"/>
    <property type="match status" value="1"/>
</dbReference>
<keyword evidence="3" id="KW-0732">Signal</keyword>
<sequence length="326" mass="35971">MGKDRVLRRIVLLQAVCMVVLAVVVITRVLAPQGSGKNEGGEQEENPDLQEKGSAIAATVGDETITWQEFESRLKDQYGDTVLHTLMARSAIRQEAAASGLAVDESELAQELQSTMEGYESEEQYYKEMKQSLGLTPEEIREDAKYKLLLEKIATRDIVISDEELESYIADHQAQFASGIQLRLAWIVTEGEQAARELLGRLESGADFGELAQSESIDQDTASGGGELGWIEQDDPFFEQDVLLAASSLDPGEVTGPIPVEGGQAIVRLEDRREEKTMDEETVRATARRQLALEKAESLQAIEEKLLRKYEAKILVSTATNTDAHT</sequence>
<dbReference type="Gene3D" id="1.10.4030.10">
    <property type="entry name" value="Porin chaperone SurA, peptide-binding domain"/>
    <property type="match status" value="1"/>
</dbReference>
<dbReference type="SUPFAM" id="SSF54534">
    <property type="entry name" value="FKBP-like"/>
    <property type="match status" value="1"/>
</dbReference>
<dbReference type="PROSITE" id="PS50198">
    <property type="entry name" value="PPIC_PPIASE_2"/>
    <property type="match status" value="1"/>
</dbReference>
<evidence type="ECO:0000313" key="11">
    <source>
        <dbReference type="Proteomes" id="UP001589747"/>
    </source>
</evidence>
<dbReference type="InterPro" id="IPR000297">
    <property type="entry name" value="PPIase_PpiC"/>
</dbReference>
<dbReference type="Pfam" id="PF13624">
    <property type="entry name" value="SurA_N_3"/>
    <property type="match status" value="1"/>
</dbReference>
<dbReference type="InterPro" id="IPR050245">
    <property type="entry name" value="PrsA_foldase"/>
</dbReference>
<name>A0ABV5KGP4_9BACL</name>
<evidence type="ECO:0000259" key="9">
    <source>
        <dbReference type="PROSITE" id="PS50198"/>
    </source>
</evidence>
<organism evidence="10 11">
    <name type="scientific">Paenibacillus aurantiacus</name>
    <dbReference type="NCBI Taxonomy" id="1936118"/>
    <lineage>
        <taxon>Bacteria</taxon>
        <taxon>Bacillati</taxon>
        <taxon>Bacillota</taxon>
        <taxon>Bacilli</taxon>
        <taxon>Bacillales</taxon>
        <taxon>Paenibacillaceae</taxon>
        <taxon>Paenibacillus</taxon>
    </lineage>
</organism>
<comment type="caution">
    <text evidence="10">The sequence shown here is derived from an EMBL/GenBank/DDBJ whole genome shotgun (WGS) entry which is preliminary data.</text>
</comment>
<evidence type="ECO:0000256" key="1">
    <source>
        <dbReference type="ARBA" id="ARBA00000971"/>
    </source>
</evidence>
<dbReference type="PANTHER" id="PTHR47245:SF1">
    <property type="entry name" value="FOLDASE PROTEIN PRSA"/>
    <property type="match status" value="1"/>
</dbReference>
<evidence type="ECO:0000256" key="2">
    <source>
        <dbReference type="ARBA" id="ARBA00013194"/>
    </source>
</evidence>
<evidence type="ECO:0000259" key="8">
    <source>
        <dbReference type="PROSITE" id="PS01124"/>
    </source>
</evidence>
<evidence type="ECO:0000256" key="4">
    <source>
        <dbReference type="ARBA" id="ARBA00023110"/>
    </source>
</evidence>
<keyword evidence="5 6" id="KW-0413">Isomerase</keyword>
<dbReference type="Gene3D" id="3.10.50.40">
    <property type="match status" value="1"/>
</dbReference>
<keyword evidence="4 6" id="KW-0697">Rotamase</keyword>
<evidence type="ECO:0000313" key="10">
    <source>
        <dbReference type="EMBL" id="MFB9324334.1"/>
    </source>
</evidence>
<dbReference type="EMBL" id="JBHMDO010000001">
    <property type="protein sequence ID" value="MFB9324334.1"/>
    <property type="molecule type" value="Genomic_DNA"/>
</dbReference>
<evidence type="ECO:0000256" key="5">
    <source>
        <dbReference type="ARBA" id="ARBA00023235"/>
    </source>
</evidence>
<evidence type="ECO:0000256" key="3">
    <source>
        <dbReference type="ARBA" id="ARBA00022729"/>
    </source>
</evidence>
<keyword evidence="11" id="KW-1185">Reference proteome</keyword>
<dbReference type="InterPro" id="IPR018060">
    <property type="entry name" value="HTH_AraC"/>
</dbReference>
<reference evidence="10 11" key="1">
    <citation type="submission" date="2024-09" db="EMBL/GenBank/DDBJ databases">
        <authorList>
            <person name="Sun Q."/>
            <person name="Mori K."/>
        </authorList>
    </citation>
    <scope>NUCLEOTIDE SEQUENCE [LARGE SCALE GENOMIC DNA]</scope>
    <source>
        <strain evidence="10 11">TISTR 2452</strain>
    </source>
</reference>
<dbReference type="GO" id="GO:0003755">
    <property type="term" value="F:peptidyl-prolyl cis-trans isomerase activity"/>
    <property type="evidence" value="ECO:0007669"/>
    <property type="project" value="UniProtKB-EC"/>
</dbReference>
<gene>
    <name evidence="10" type="ORF">ACFFSY_00060</name>
</gene>
<dbReference type="PROSITE" id="PS01096">
    <property type="entry name" value="PPIC_PPIASE_1"/>
    <property type="match status" value="1"/>
</dbReference>
<dbReference type="InterPro" id="IPR046357">
    <property type="entry name" value="PPIase_dom_sf"/>
</dbReference>